<evidence type="ECO:0000256" key="3">
    <source>
        <dbReference type="PIRSR" id="PIRSR617939-1"/>
    </source>
</evidence>
<feature type="binding site" evidence="4">
    <location>
        <begin position="10"/>
        <end position="15"/>
    </location>
    <ligand>
        <name>substrate</name>
    </ligand>
</feature>
<evidence type="ECO:0000313" key="6">
    <source>
        <dbReference type="Proteomes" id="UP001187531"/>
    </source>
</evidence>
<dbReference type="CDD" id="cd06661">
    <property type="entry name" value="GGCT_like"/>
    <property type="match status" value="1"/>
</dbReference>
<dbReference type="SUPFAM" id="SSF110857">
    <property type="entry name" value="Gamma-glutamyl cyclotransferase-like"/>
    <property type="match status" value="1"/>
</dbReference>
<evidence type="ECO:0000313" key="5">
    <source>
        <dbReference type="EMBL" id="KAK2723390.1"/>
    </source>
</evidence>
<gene>
    <name evidence="5" type="ORF">QYM36_001904</name>
</gene>
<feature type="binding site" evidence="4">
    <location>
        <position position="128"/>
    </location>
    <ligand>
        <name>substrate</name>
    </ligand>
</feature>
<evidence type="ECO:0000256" key="4">
    <source>
        <dbReference type="PIRSR" id="PIRSR617939-2"/>
    </source>
</evidence>
<dbReference type="InterPro" id="IPR036568">
    <property type="entry name" value="GGCT-like_sf"/>
</dbReference>
<keyword evidence="2" id="KW-0456">Lyase</keyword>
<dbReference type="PANTHER" id="PTHR12935">
    <property type="entry name" value="GAMMA-GLUTAMYLCYCLOTRANSFERASE"/>
    <property type="match status" value="1"/>
</dbReference>
<dbReference type="InterPro" id="IPR013024">
    <property type="entry name" value="GGCT-like"/>
</dbReference>
<name>A0AA88LIU3_ARTSF</name>
<organism evidence="5 6">
    <name type="scientific">Artemia franciscana</name>
    <name type="common">Brine shrimp</name>
    <name type="synonym">Artemia sanfranciscana</name>
    <dbReference type="NCBI Taxonomy" id="6661"/>
    <lineage>
        <taxon>Eukaryota</taxon>
        <taxon>Metazoa</taxon>
        <taxon>Ecdysozoa</taxon>
        <taxon>Arthropoda</taxon>
        <taxon>Crustacea</taxon>
        <taxon>Branchiopoda</taxon>
        <taxon>Anostraca</taxon>
        <taxon>Artemiidae</taxon>
        <taxon>Artemia</taxon>
    </lineage>
</organism>
<accession>A0AA88LIU3</accession>
<reference evidence="5" key="1">
    <citation type="submission" date="2023-07" db="EMBL/GenBank/DDBJ databases">
        <title>Chromosome-level genome assembly of Artemia franciscana.</title>
        <authorList>
            <person name="Jo E."/>
        </authorList>
    </citation>
    <scope>NUCLEOTIDE SEQUENCE</scope>
    <source>
        <tissue evidence="5">Whole body</tissue>
    </source>
</reference>
<dbReference type="EMBL" id="JAVRJZ010000004">
    <property type="protein sequence ID" value="KAK2723390.1"/>
    <property type="molecule type" value="Genomic_DNA"/>
</dbReference>
<dbReference type="EC" id="4.3.2.9" evidence="1"/>
<comment type="caution">
    <text evidence="5">The sequence shown here is derived from an EMBL/GenBank/DDBJ whole genome shotgun (WGS) entry which is preliminary data.</text>
</comment>
<dbReference type="Gene3D" id="3.10.490.10">
    <property type="entry name" value="Gamma-glutamyl cyclotransferase-like"/>
    <property type="match status" value="1"/>
</dbReference>
<dbReference type="PANTHER" id="PTHR12935:SF0">
    <property type="entry name" value="GAMMA-GLUTAMYLCYCLOTRANSFERASE"/>
    <property type="match status" value="1"/>
</dbReference>
<dbReference type="AlphaFoldDB" id="A0AA88LIU3"/>
<evidence type="ECO:0000256" key="2">
    <source>
        <dbReference type="ARBA" id="ARBA00023239"/>
    </source>
</evidence>
<proteinExistence type="predicted"/>
<sequence length="177" mass="20679">MSISKNTFLYFAYGSNLLKERIHINNPSAKMKAVARLSGYQLDFNYFSSRWNGAVATITKTPTDEVWGIVWEMDMKHRQTLDRQEGVHTSIYRPITVEVETREGETYVCRCYELIRPLEEDRRPSRVYKEVIIKGAIQNSLPDHYIHRLEKIVDNAYDGVVEIREQLIDQHKVRSAA</sequence>
<keyword evidence="6" id="KW-1185">Reference proteome</keyword>
<evidence type="ECO:0000256" key="1">
    <source>
        <dbReference type="ARBA" id="ARBA00012346"/>
    </source>
</evidence>
<dbReference type="Proteomes" id="UP001187531">
    <property type="component" value="Unassembled WGS sequence"/>
</dbReference>
<protein>
    <recommendedName>
        <fullName evidence="1">gamma-glutamylcyclotransferase</fullName>
        <ecNumber evidence="1">4.3.2.9</ecNumber>
    </recommendedName>
</protein>
<dbReference type="InterPro" id="IPR017939">
    <property type="entry name" value="G-Glutamylcylcotransferase"/>
</dbReference>
<feature type="active site" description="Proton acceptor" evidence="3">
    <location>
        <position position="85"/>
    </location>
</feature>
<dbReference type="EMBL" id="JAVRJZ010000004">
    <property type="protein sequence ID" value="KAK2723391.1"/>
    <property type="molecule type" value="Genomic_DNA"/>
</dbReference>
<dbReference type="Pfam" id="PF13772">
    <property type="entry name" value="AIG2_2"/>
    <property type="match status" value="1"/>
</dbReference>
<dbReference type="GO" id="GO:0003839">
    <property type="term" value="F:gamma-glutamylcyclotransferase activity"/>
    <property type="evidence" value="ECO:0007669"/>
    <property type="project" value="UniProtKB-EC"/>
</dbReference>